<sequence>MNLFKSPKEVRCCKSPRHHQRKLIGKTRTKRLGYSGGSDCQRSGAGYRREKWHLPLERGKKEENIGWEGRVRPPARR</sequence>
<feature type="compositionally biased region" description="Basic and acidic residues" evidence="1">
    <location>
        <begin position="1"/>
        <end position="12"/>
    </location>
</feature>
<feature type="region of interest" description="Disordered" evidence="1">
    <location>
        <begin position="1"/>
        <end position="22"/>
    </location>
</feature>
<organism evidence="2">
    <name type="scientific">Solanum chacoense</name>
    <name type="common">Chaco potato</name>
    <dbReference type="NCBI Taxonomy" id="4108"/>
    <lineage>
        <taxon>Eukaryota</taxon>
        <taxon>Viridiplantae</taxon>
        <taxon>Streptophyta</taxon>
        <taxon>Embryophyta</taxon>
        <taxon>Tracheophyta</taxon>
        <taxon>Spermatophyta</taxon>
        <taxon>Magnoliopsida</taxon>
        <taxon>eudicotyledons</taxon>
        <taxon>Gunneridae</taxon>
        <taxon>Pentapetalae</taxon>
        <taxon>asterids</taxon>
        <taxon>lamiids</taxon>
        <taxon>Solanales</taxon>
        <taxon>Solanaceae</taxon>
        <taxon>Solanoideae</taxon>
        <taxon>Solaneae</taxon>
        <taxon>Solanum</taxon>
    </lineage>
</organism>
<accession>A0A0V0H6U1</accession>
<proteinExistence type="predicted"/>
<dbReference type="AlphaFoldDB" id="A0A0V0H6U1"/>
<dbReference type="EMBL" id="GEDG01024899">
    <property type="protein sequence ID" value="JAP15625.1"/>
    <property type="molecule type" value="Transcribed_RNA"/>
</dbReference>
<evidence type="ECO:0000313" key="2">
    <source>
        <dbReference type="EMBL" id="JAP15625.1"/>
    </source>
</evidence>
<protein>
    <submittedName>
        <fullName evidence="2">Putative ovule protein</fullName>
    </submittedName>
</protein>
<reference evidence="2" key="1">
    <citation type="submission" date="2015-12" db="EMBL/GenBank/DDBJ databases">
        <title>Gene expression during late stages of embryo sac development: a critical building block for successful pollen-pistil interactions.</title>
        <authorList>
            <person name="Liu Y."/>
            <person name="Joly V."/>
            <person name="Sabar M."/>
            <person name="Matton D.P."/>
        </authorList>
    </citation>
    <scope>NUCLEOTIDE SEQUENCE</scope>
</reference>
<name>A0A0V0H6U1_SOLCH</name>
<evidence type="ECO:0000256" key="1">
    <source>
        <dbReference type="SAM" id="MobiDB-lite"/>
    </source>
</evidence>